<dbReference type="Gene3D" id="2.130.10.10">
    <property type="entry name" value="YVTN repeat-like/Quinoprotein amine dehydrogenase"/>
    <property type="match status" value="2"/>
</dbReference>
<proteinExistence type="inferred from homology"/>
<evidence type="ECO:0000256" key="6">
    <source>
        <dbReference type="ARBA" id="ARBA00025767"/>
    </source>
</evidence>
<evidence type="ECO:0000313" key="7">
    <source>
        <dbReference type="EMBL" id="GFH15497.1"/>
    </source>
</evidence>
<dbReference type="EMBL" id="BLLF01000859">
    <property type="protein sequence ID" value="GFH15497.1"/>
    <property type="molecule type" value="Genomic_DNA"/>
</dbReference>
<keyword evidence="8" id="KW-1185">Reference proteome</keyword>
<dbReference type="GO" id="GO:0006364">
    <property type="term" value="P:rRNA processing"/>
    <property type="evidence" value="ECO:0007669"/>
    <property type="project" value="UniProtKB-KW"/>
</dbReference>
<gene>
    <name evidence="7" type="ORF">HaLaN_11735</name>
</gene>
<dbReference type="InterPro" id="IPR045161">
    <property type="entry name" value="Utp18"/>
</dbReference>
<reference evidence="7 8" key="1">
    <citation type="submission" date="2020-02" db="EMBL/GenBank/DDBJ databases">
        <title>Draft genome sequence of Haematococcus lacustris strain NIES-144.</title>
        <authorList>
            <person name="Morimoto D."/>
            <person name="Nakagawa S."/>
            <person name="Yoshida T."/>
            <person name="Sawayama S."/>
        </authorList>
    </citation>
    <scope>NUCLEOTIDE SEQUENCE [LARGE SCALE GENOMIC DNA]</scope>
    <source>
        <strain evidence="7 8">NIES-144</strain>
    </source>
</reference>
<protein>
    <submittedName>
        <fullName evidence="7">WD_REPEATS_REGION domain-containing protein</fullName>
    </submittedName>
</protein>
<dbReference type="GO" id="GO:0034388">
    <property type="term" value="C:Pwp2p-containing subcomplex of 90S preribosome"/>
    <property type="evidence" value="ECO:0007669"/>
    <property type="project" value="TreeGrafter"/>
</dbReference>
<accession>A0A699YYY6</accession>
<comment type="subcellular location">
    <subcellularLocation>
        <location evidence="1">Nucleus</location>
        <location evidence="1">Nucleolus</location>
    </subcellularLocation>
</comment>
<evidence type="ECO:0000256" key="3">
    <source>
        <dbReference type="ARBA" id="ARBA00022574"/>
    </source>
</evidence>
<sequence>MGDQGYLPLMSLSSRQWVANLKMSGSARCAAFMPGTHELMSLGSDGVVHSWDLRTRRCLWQLRDTANVAPSALAVSRDGRYWATGSGSGVVNVYNVNSGQLVADATAAKLAASLSLPESLAVDRDEEDEADDEQGGALAAGGALLQSQSAARPRPTVLGGGIVQVPPQREVLNLTTTVDSLTFSPDGQVMAMASRMKRDAMRLVHLPS</sequence>
<comment type="caution">
    <text evidence="7">The sequence shown here is derived from an EMBL/GenBank/DDBJ whole genome shotgun (WGS) entry which is preliminary data.</text>
</comment>
<dbReference type="InterPro" id="IPR011047">
    <property type="entry name" value="Quinoprotein_ADH-like_sf"/>
</dbReference>
<dbReference type="SUPFAM" id="SSF50998">
    <property type="entry name" value="Quinoprotein alcohol dehydrogenase-like"/>
    <property type="match status" value="1"/>
</dbReference>
<evidence type="ECO:0000256" key="1">
    <source>
        <dbReference type="ARBA" id="ARBA00004604"/>
    </source>
</evidence>
<organism evidence="7 8">
    <name type="scientific">Haematococcus lacustris</name>
    <name type="common">Green alga</name>
    <name type="synonym">Haematococcus pluvialis</name>
    <dbReference type="NCBI Taxonomy" id="44745"/>
    <lineage>
        <taxon>Eukaryota</taxon>
        <taxon>Viridiplantae</taxon>
        <taxon>Chlorophyta</taxon>
        <taxon>core chlorophytes</taxon>
        <taxon>Chlorophyceae</taxon>
        <taxon>CS clade</taxon>
        <taxon>Chlamydomonadales</taxon>
        <taxon>Haematococcaceae</taxon>
        <taxon>Haematococcus</taxon>
    </lineage>
</organism>
<dbReference type="GO" id="GO:0032040">
    <property type="term" value="C:small-subunit processome"/>
    <property type="evidence" value="ECO:0007669"/>
    <property type="project" value="TreeGrafter"/>
</dbReference>
<evidence type="ECO:0000256" key="4">
    <source>
        <dbReference type="ARBA" id="ARBA00022737"/>
    </source>
</evidence>
<keyword evidence="2" id="KW-0698">rRNA processing</keyword>
<dbReference type="InterPro" id="IPR015943">
    <property type="entry name" value="WD40/YVTN_repeat-like_dom_sf"/>
</dbReference>
<keyword evidence="5" id="KW-0539">Nucleus</keyword>
<feature type="non-terminal residue" evidence="7">
    <location>
        <position position="1"/>
    </location>
</feature>
<dbReference type="PANTHER" id="PTHR18359:SF0">
    <property type="entry name" value="U3 SMALL NUCLEOLAR RNA-ASSOCIATED PROTEIN 18 HOMOLOG"/>
    <property type="match status" value="1"/>
</dbReference>
<name>A0A699YYY6_HAELA</name>
<dbReference type="PANTHER" id="PTHR18359">
    <property type="entry name" value="WD-REPEAT PROTEIN-RELATED"/>
    <property type="match status" value="1"/>
</dbReference>
<keyword evidence="4" id="KW-0677">Repeat</keyword>
<dbReference type="Proteomes" id="UP000485058">
    <property type="component" value="Unassembled WGS sequence"/>
</dbReference>
<dbReference type="AlphaFoldDB" id="A0A699YYY6"/>
<evidence type="ECO:0000256" key="5">
    <source>
        <dbReference type="ARBA" id="ARBA00023242"/>
    </source>
</evidence>
<feature type="non-terminal residue" evidence="7">
    <location>
        <position position="208"/>
    </location>
</feature>
<evidence type="ECO:0000256" key="2">
    <source>
        <dbReference type="ARBA" id="ARBA00022552"/>
    </source>
</evidence>
<evidence type="ECO:0000313" key="8">
    <source>
        <dbReference type="Proteomes" id="UP000485058"/>
    </source>
</evidence>
<keyword evidence="3" id="KW-0853">WD repeat</keyword>
<comment type="similarity">
    <text evidence="6">Belongs to the WD repeat UTP18 family.</text>
</comment>
<dbReference type="InterPro" id="IPR001680">
    <property type="entry name" value="WD40_rpt"/>
</dbReference>
<dbReference type="SMART" id="SM00320">
    <property type="entry name" value="WD40"/>
    <property type="match status" value="2"/>
</dbReference>